<evidence type="ECO:0000259" key="6">
    <source>
        <dbReference type="PROSITE" id="PS51635"/>
    </source>
</evidence>
<dbReference type="PANTHER" id="PTHR14226:SF29">
    <property type="entry name" value="NEUROPATHY TARGET ESTERASE SWS"/>
    <property type="match status" value="1"/>
</dbReference>
<dbReference type="Proteomes" id="UP000523196">
    <property type="component" value="Unassembled WGS sequence"/>
</dbReference>
<dbReference type="RefSeq" id="WP_182684945.1">
    <property type="nucleotide sequence ID" value="NZ_JACHTF010000002.1"/>
</dbReference>
<feature type="short sequence motif" description="DGA/G" evidence="4">
    <location>
        <begin position="210"/>
        <end position="212"/>
    </location>
</feature>
<dbReference type="InterPro" id="IPR050301">
    <property type="entry name" value="NTE"/>
</dbReference>
<sequence>MASTAGAFAAGPATPQATQATQARERPRTCLVLGGGGARGAAHIGLLKVIERERIPVDCIVGTSMGAVVGGLYAAGYGADEIESILTRIDWNQVLRDRPPRDERSMRRKHEDLRLLGGVELGVHDGRIAIPRGIIQGQQLELLLRRLLVSTWRARDFDALPIPFRAVATDIVNGEKVVFDRGDLATAIRASMSVPAAFAPINVDGRLLVDGGVIDNVPIDEARKLGAERMIVSQVGAPLMREEQLDSPLAVSHQMASILMKKAVDQQIATLTARDVLVKPELGDLGSEDFHRSTMAVGAGEAAAETVLPALRHFSVDATAYARFQQRHRLMEYDAPVLDFVRVPNDDTRSGDYIEERLAPMVDAPIDIDAVESDIATVYGENRYEKVQWHLEEEDGRAGLVVVPRDKRWGPGFLHFGLRLSDDFDGDSNYQLLSQYTRTGLGRDGDAELVLGAALGQVENLFAEYVDPFGDGGRQSLLAGVEYRATNLPLRLLDNRTFAELRYSQWLASLGWAWSPTRNWELSVEASRGQERIGLQVGDPFLFSGYARGLASVGIGLHHDTLDSSVFPTRGQRLGIMHDEYLDTLGGEDDASSTRLRWDAAWSRGKDNLLFGARLTSSTGGENLLATYGFLGGLGNLSGYPEQAIFAPQIALGRVVYYRKLSRDDTLFALPLYAGGSLEWGGYWENRDAVSIDDMIGAGSLFVGMDSFLGPIFLGYGHAESGHSAFYLTFGSLLRGRDPF</sequence>
<name>A0A7W3Y4Y3_9GAMM</name>
<evidence type="ECO:0000256" key="4">
    <source>
        <dbReference type="PROSITE-ProRule" id="PRU01161"/>
    </source>
</evidence>
<comment type="caution">
    <text evidence="7">The sequence shown here is derived from an EMBL/GenBank/DDBJ whole genome shotgun (WGS) entry which is preliminary data.</text>
</comment>
<proteinExistence type="predicted"/>
<evidence type="ECO:0000313" key="8">
    <source>
        <dbReference type="Proteomes" id="UP000523196"/>
    </source>
</evidence>
<organism evidence="7 8">
    <name type="scientific">Marilutibacter spongiae</name>
    <dbReference type="NCBI Taxonomy" id="2025720"/>
    <lineage>
        <taxon>Bacteria</taxon>
        <taxon>Pseudomonadati</taxon>
        <taxon>Pseudomonadota</taxon>
        <taxon>Gammaproteobacteria</taxon>
        <taxon>Lysobacterales</taxon>
        <taxon>Lysobacteraceae</taxon>
        <taxon>Marilutibacter</taxon>
    </lineage>
</organism>
<dbReference type="GO" id="GO:0016787">
    <property type="term" value="F:hydrolase activity"/>
    <property type="evidence" value="ECO:0007669"/>
    <property type="project" value="UniProtKB-UniRule"/>
</dbReference>
<dbReference type="SUPFAM" id="SSF52151">
    <property type="entry name" value="FabD/lysophospholipase-like"/>
    <property type="match status" value="1"/>
</dbReference>
<dbReference type="PANTHER" id="PTHR14226">
    <property type="entry name" value="NEUROPATHY TARGET ESTERASE/SWISS CHEESE D.MELANOGASTER"/>
    <property type="match status" value="1"/>
</dbReference>
<dbReference type="Gene3D" id="3.40.1090.10">
    <property type="entry name" value="Cytosolic phospholipase A2 catalytic domain"/>
    <property type="match status" value="2"/>
</dbReference>
<dbReference type="InterPro" id="IPR002641">
    <property type="entry name" value="PNPLA_dom"/>
</dbReference>
<dbReference type="Gene3D" id="2.40.160.50">
    <property type="entry name" value="membrane protein fhac: a member of the omp85/tpsb transporter family"/>
    <property type="match status" value="1"/>
</dbReference>
<feature type="domain" description="PNPLA" evidence="6">
    <location>
        <begin position="31"/>
        <end position="223"/>
    </location>
</feature>
<dbReference type="PROSITE" id="PS51635">
    <property type="entry name" value="PNPLA"/>
    <property type="match status" value="1"/>
</dbReference>
<feature type="compositionally biased region" description="Low complexity" evidence="5">
    <location>
        <begin position="1"/>
        <end position="22"/>
    </location>
</feature>
<evidence type="ECO:0000313" key="7">
    <source>
        <dbReference type="EMBL" id="MBB1059281.1"/>
    </source>
</evidence>
<evidence type="ECO:0000256" key="1">
    <source>
        <dbReference type="ARBA" id="ARBA00022801"/>
    </source>
</evidence>
<keyword evidence="1 4" id="KW-0378">Hydrolase</keyword>
<feature type="short sequence motif" description="GXGXXG" evidence="4">
    <location>
        <begin position="35"/>
        <end position="40"/>
    </location>
</feature>
<gene>
    <name evidence="7" type="ORF">H4F98_01700</name>
</gene>
<feature type="region of interest" description="Disordered" evidence="5">
    <location>
        <begin position="1"/>
        <end position="25"/>
    </location>
</feature>
<keyword evidence="3 4" id="KW-0443">Lipid metabolism</keyword>
<keyword evidence="8" id="KW-1185">Reference proteome</keyword>
<dbReference type="InterPro" id="IPR016035">
    <property type="entry name" value="Acyl_Trfase/lysoPLipase"/>
</dbReference>
<dbReference type="EMBL" id="JACHTF010000002">
    <property type="protein sequence ID" value="MBB1059281.1"/>
    <property type="molecule type" value="Genomic_DNA"/>
</dbReference>
<protein>
    <submittedName>
        <fullName evidence="7">Patatin-like phospholipase family protein</fullName>
    </submittedName>
</protein>
<feature type="active site" description="Nucleophile" evidence="4">
    <location>
        <position position="64"/>
    </location>
</feature>
<evidence type="ECO:0000256" key="5">
    <source>
        <dbReference type="SAM" id="MobiDB-lite"/>
    </source>
</evidence>
<feature type="active site" description="Proton acceptor" evidence="4">
    <location>
        <position position="210"/>
    </location>
</feature>
<reference evidence="7 8" key="1">
    <citation type="submission" date="2020-08" db="EMBL/GenBank/DDBJ databases">
        <authorList>
            <person name="Xu S."/>
            <person name="Li A."/>
        </authorList>
    </citation>
    <scope>NUCLEOTIDE SEQUENCE [LARGE SCALE GENOMIC DNA]</scope>
    <source>
        <strain evidence="7 8">119BY6-57</strain>
    </source>
</reference>
<dbReference type="AlphaFoldDB" id="A0A7W3Y4Y3"/>
<dbReference type="Pfam" id="PF01734">
    <property type="entry name" value="Patatin"/>
    <property type="match status" value="1"/>
</dbReference>
<keyword evidence="2 4" id="KW-0442">Lipid degradation</keyword>
<accession>A0A7W3Y4Y3</accession>
<feature type="short sequence motif" description="GXSXG" evidence="4">
    <location>
        <begin position="62"/>
        <end position="66"/>
    </location>
</feature>
<evidence type="ECO:0000256" key="2">
    <source>
        <dbReference type="ARBA" id="ARBA00022963"/>
    </source>
</evidence>
<evidence type="ECO:0000256" key="3">
    <source>
        <dbReference type="ARBA" id="ARBA00023098"/>
    </source>
</evidence>
<dbReference type="GO" id="GO:0016042">
    <property type="term" value="P:lipid catabolic process"/>
    <property type="evidence" value="ECO:0007669"/>
    <property type="project" value="UniProtKB-UniRule"/>
</dbReference>